<dbReference type="SMART" id="SM00065">
    <property type="entry name" value="GAF"/>
    <property type="match status" value="1"/>
</dbReference>
<keyword evidence="18" id="KW-1185">Reference proteome</keyword>
<dbReference type="InterPro" id="IPR035965">
    <property type="entry name" value="PAS-like_dom_sf"/>
</dbReference>
<dbReference type="InterPro" id="IPR000014">
    <property type="entry name" value="PAS"/>
</dbReference>
<evidence type="ECO:0000259" key="16">
    <source>
        <dbReference type="PROSITE" id="PS50113"/>
    </source>
</evidence>
<dbReference type="OrthoDB" id="9816309at2"/>
<keyword evidence="13" id="KW-0157">Chromophore</keyword>
<accession>A0A2R8AET1</accession>
<dbReference type="InterPro" id="IPR029016">
    <property type="entry name" value="GAF-like_dom_sf"/>
</dbReference>
<dbReference type="Pfam" id="PF07536">
    <property type="entry name" value="HWE_HK"/>
    <property type="match status" value="1"/>
</dbReference>
<evidence type="ECO:0000256" key="8">
    <source>
        <dbReference type="ARBA" id="ARBA00022679"/>
    </source>
</evidence>
<gene>
    <name evidence="17" type="ORF">POI8812_03064</name>
</gene>
<evidence type="ECO:0000256" key="15">
    <source>
        <dbReference type="ARBA" id="ARBA00023170"/>
    </source>
</evidence>
<keyword evidence="6" id="KW-0285">Flavoprotein</keyword>
<dbReference type="InterPro" id="IPR001610">
    <property type="entry name" value="PAC"/>
</dbReference>
<dbReference type="GO" id="GO:0004673">
    <property type="term" value="F:protein histidine kinase activity"/>
    <property type="evidence" value="ECO:0007669"/>
    <property type="project" value="UniProtKB-EC"/>
</dbReference>
<evidence type="ECO:0000256" key="9">
    <source>
        <dbReference type="ARBA" id="ARBA00022737"/>
    </source>
</evidence>
<keyword evidence="15" id="KW-0675">Receptor</keyword>
<dbReference type="GO" id="GO:0005524">
    <property type="term" value="F:ATP binding"/>
    <property type="evidence" value="ECO:0007669"/>
    <property type="project" value="UniProtKB-KW"/>
</dbReference>
<dbReference type="SMART" id="SM00086">
    <property type="entry name" value="PAC"/>
    <property type="match status" value="1"/>
</dbReference>
<dbReference type="InterPro" id="IPR000700">
    <property type="entry name" value="PAS-assoc_C"/>
</dbReference>
<keyword evidence="12" id="KW-0067">ATP-binding</keyword>
<dbReference type="Gene3D" id="2.10.70.100">
    <property type="match status" value="1"/>
</dbReference>
<reference evidence="17 18" key="1">
    <citation type="submission" date="2018-03" db="EMBL/GenBank/DDBJ databases">
        <authorList>
            <person name="Keele B.F."/>
        </authorList>
    </citation>
    <scope>NUCLEOTIDE SEQUENCE [LARGE SCALE GENOMIC DNA]</scope>
    <source>
        <strain evidence="17 18">CeCT 8812</strain>
    </source>
</reference>
<evidence type="ECO:0000256" key="12">
    <source>
        <dbReference type="ARBA" id="ARBA00022840"/>
    </source>
</evidence>
<dbReference type="Gene3D" id="3.30.450.20">
    <property type="entry name" value="PAS domain"/>
    <property type="match status" value="1"/>
</dbReference>
<feature type="domain" description="PAC" evidence="16">
    <location>
        <begin position="268"/>
        <end position="320"/>
    </location>
</feature>
<name>A0A2R8AET1_9RHOB</name>
<dbReference type="InterPro" id="IPR036890">
    <property type="entry name" value="HATPase_C_sf"/>
</dbReference>
<organism evidence="17 18">
    <name type="scientific">Pontivivens insulae</name>
    <dbReference type="NCBI Taxonomy" id="1639689"/>
    <lineage>
        <taxon>Bacteria</taxon>
        <taxon>Pseudomonadati</taxon>
        <taxon>Pseudomonadota</taxon>
        <taxon>Alphaproteobacteria</taxon>
        <taxon>Rhodobacterales</taxon>
        <taxon>Paracoccaceae</taxon>
        <taxon>Pontivivens</taxon>
    </lineage>
</organism>
<evidence type="ECO:0000256" key="13">
    <source>
        <dbReference type="ARBA" id="ARBA00022991"/>
    </source>
</evidence>
<evidence type="ECO:0000256" key="11">
    <source>
        <dbReference type="ARBA" id="ARBA00022777"/>
    </source>
</evidence>
<evidence type="ECO:0000256" key="10">
    <source>
        <dbReference type="ARBA" id="ARBA00022741"/>
    </source>
</evidence>
<evidence type="ECO:0000256" key="2">
    <source>
        <dbReference type="ARBA" id="ARBA00012438"/>
    </source>
</evidence>
<comment type="catalytic activity">
    <reaction evidence="1">
        <text>ATP + protein L-histidine = ADP + protein N-phospho-L-histidine.</text>
        <dbReference type="EC" id="2.7.13.3"/>
    </reaction>
</comment>
<keyword evidence="8 17" id="KW-0808">Transferase</keyword>
<dbReference type="Gene3D" id="3.30.565.10">
    <property type="entry name" value="Histidine kinase-like ATPase, C-terminal domain"/>
    <property type="match status" value="1"/>
</dbReference>
<keyword evidence="7" id="KW-0288">FMN</keyword>
<keyword evidence="3" id="KW-0600">Photoreceptor protein</keyword>
<keyword evidence="5" id="KW-0716">Sensory transduction</keyword>
<evidence type="ECO:0000256" key="4">
    <source>
        <dbReference type="ARBA" id="ARBA00022553"/>
    </source>
</evidence>
<protein>
    <recommendedName>
        <fullName evidence="2">histidine kinase</fullName>
        <ecNumber evidence="2">2.7.13.3</ecNumber>
    </recommendedName>
</protein>
<evidence type="ECO:0000313" key="17">
    <source>
        <dbReference type="EMBL" id="SPF30722.1"/>
    </source>
</evidence>
<dbReference type="EC" id="2.7.13.3" evidence="2"/>
<sequence length="522" mass="56455">MESRQSTVNTSYSQHRVRLDGAARLASLSKTQLMDSPPEEAFDRAVRLATRLLGTPVGLVSLVDGQRQFFKAQTGLPEPTATARETPLTHSFCQHVVTSDAPLTVHDAREDPLVQDNLAIRDLGVIAYLGVPLHAPDGQVLGSFCAIQSEPRDWTEAELATLTDIAAGIETEIKLRDEVVRNADLAERATAAEERFRLALHAGQVGTYDFDPRTQQTRWDQELYAIWGVATDVADVFAAVQQSIHADDLQMWEADVAASLDPDGTGQHDIEMRIYRPDSGEMRWMHAMGQASFENGIPVRLIGTVRDITAQKEAAEREKLLAHELNHRVKNLFAVVSGMISMTARNSTTPDDMATALRGRVQALSAAHALIQPAISGEQLETSQVTLQTLTAALLEPHMRGADAVTLAGPALPLEPGTASSLALVLHELATNAAKYGALSASEGKLDVTWALSDDDGAEVLTFQWGENGGPPVAAAPTAKGFGSKLIEMTVNAQMRGRLKSDWATSGVHHTLTIPFDYLQKG</sequence>
<dbReference type="SUPFAM" id="SSF55781">
    <property type="entry name" value="GAF domain-like"/>
    <property type="match status" value="1"/>
</dbReference>
<dbReference type="SUPFAM" id="SSF55785">
    <property type="entry name" value="PYP-like sensor domain (PAS domain)"/>
    <property type="match status" value="1"/>
</dbReference>
<evidence type="ECO:0000256" key="6">
    <source>
        <dbReference type="ARBA" id="ARBA00022630"/>
    </source>
</evidence>
<dbReference type="PANTHER" id="PTHR41523:SF8">
    <property type="entry name" value="ETHYLENE RESPONSE SENSOR PROTEIN"/>
    <property type="match status" value="1"/>
</dbReference>
<evidence type="ECO:0000256" key="1">
    <source>
        <dbReference type="ARBA" id="ARBA00000085"/>
    </source>
</evidence>
<dbReference type="Proteomes" id="UP000244932">
    <property type="component" value="Unassembled WGS sequence"/>
</dbReference>
<dbReference type="GO" id="GO:0009881">
    <property type="term" value="F:photoreceptor activity"/>
    <property type="evidence" value="ECO:0007669"/>
    <property type="project" value="UniProtKB-KW"/>
</dbReference>
<dbReference type="SMART" id="SM00911">
    <property type="entry name" value="HWE_HK"/>
    <property type="match status" value="1"/>
</dbReference>
<keyword evidence="9" id="KW-0677">Repeat</keyword>
<dbReference type="InterPro" id="IPR003018">
    <property type="entry name" value="GAF"/>
</dbReference>
<dbReference type="Pfam" id="PF08447">
    <property type="entry name" value="PAS_3"/>
    <property type="match status" value="1"/>
</dbReference>
<keyword evidence="10" id="KW-0547">Nucleotide-binding</keyword>
<dbReference type="Pfam" id="PF01590">
    <property type="entry name" value="GAF"/>
    <property type="match status" value="1"/>
</dbReference>
<dbReference type="Gene3D" id="3.30.450.40">
    <property type="match status" value="1"/>
</dbReference>
<evidence type="ECO:0000256" key="3">
    <source>
        <dbReference type="ARBA" id="ARBA00022543"/>
    </source>
</evidence>
<keyword evidence="14" id="KW-0843">Virulence</keyword>
<keyword evidence="4" id="KW-0597">Phosphoprotein</keyword>
<dbReference type="NCBIfam" id="TIGR00229">
    <property type="entry name" value="sensory_box"/>
    <property type="match status" value="1"/>
</dbReference>
<evidence type="ECO:0000313" key="18">
    <source>
        <dbReference type="Proteomes" id="UP000244932"/>
    </source>
</evidence>
<evidence type="ECO:0000256" key="7">
    <source>
        <dbReference type="ARBA" id="ARBA00022643"/>
    </source>
</evidence>
<dbReference type="InterPro" id="IPR011102">
    <property type="entry name" value="Sig_transdc_His_kinase_HWE"/>
</dbReference>
<dbReference type="PROSITE" id="PS50113">
    <property type="entry name" value="PAC"/>
    <property type="match status" value="1"/>
</dbReference>
<proteinExistence type="predicted"/>
<evidence type="ECO:0000256" key="14">
    <source>
        <dbReference type="ARBA" id="ARBA00023026"/>
    </source>
</evidence>
<dbReference type="EMBL" id="OMKW01000004">
    <property type="protein sequence ID" value="SPF30722.1"/>
    <property type="molecule type" value="Genomic_DNA"/>
</dbReference>
<dbReference type="InterPro" id="IPR013655">
    <property type="entry name" value="PAS_fold_3"/>
</dbReference>
<dbReference type="PANTHER" id="PTHR41523">
    <property type="entry name" value="TWO-COMPONENT SYSTEM SENSOR PROTEIN"/>
    <property type="match status" value="1"/>
</dbReference>
<evidence type="ECO:0000256" key="5">
    <source>
        <dbReference type="ARBA" id="ARBA00022606"/>
    </source>
</evidence>
<dbReference type="AlphaFoldDB" id="A0A2R8AET1"/>
<keyword evidence="11 17" id="KW-0418">Kinase</keyword>